<dbReference type="AlphaFoldDB" id="A0A8T0TU47"/>
<evidence type="ECO:0000313" key="2">
    <source>
        <dbReference type="Proteomes" id="UP000823388"/>
    </source>
</evidence>
<accession>A0A8T0TU47</accession>
<reference evidence="1" key="1">
    <citation type="submission" date="2020-05" db="EMBL/GenBank/DDBJ databases">
        <title>WGS assembly of Panicum virgatum.</title>
        <authorList>
            <person name="Lovell J.T."/>
            <person name="Jenkins J."/>
            <person name="Shu S."/>
            <person name="Juenger T.E."/>
            <person name="Schmutz J."/>
        </authorList>
    </citation>
    <scope>NUCLEOTIDE SEQUENCE</scope>
    <source>
        <strain evidence="1">AP13</strain>
    </source>
</reference>
<gene>
    <name evidence="1" type="ORF">PVAP13_4KG287330</name>
</gene>
<dbReference type="Proteomes" id="UP000823388">
    <property type="component" value="Chromosome 4K"/>
</dbReference>
<evidence type="ECO:0000313" key="1">
    <source>
        <dbReference type="EMBL" id="KAG2612493.1"/>
    </source>
</evidence>
<keyword evidence="2" id="KW-1185">Reference proteome</keyword>
<comment type="caution">
    <text evidence="1">The sequence shown here is derived from an EMBL/GenBank/DDBJ whole genome shotgun (WGS) entry which is preliminary data.</text>
</comment>
<name>A0A8T0TU47_PANVG</name>
<proteinExistence type="predicted"/>
<organism evidence="1 2">
    <name type="scientific">Panicum virgatum</name>
    <name type="common">Blackwell switchgrass</name>
    <dbReference type="NCBI Taxonomy" id="38727"/>
    <lineage>
        <taxon>Eukaryota</taxon>
        <taxon>Viridiplantae</taxon>
        <taxon>Streptophyta</taxon>
        <taxon>Embryophyta</taxon>
        <taxon>Tracheophyta</taxon>
        <taxon>Spermatophyta</taxon>
        <taxon>Magnoliopsida</taxon>
        <taxon>Liliopsida</taxon>
        <taxon>Poales</taxon>
        <taxon>Poaceae</taxon>
        <taxon>PACMAD clade</taxon>
        <taxon>Panicoideae</taxon>
        <taxon>Panicodae</taxon>
        <taxon>Paniceae</taxon>
        <taxon>Panicinae</taxon>
        <taxon>Panicum</taxon>
        <taxon>Panicum sect. Hiantes</taxon>
    </lineage>
</organism>
<dbReference type="EMBL" id="CM029043">
    <property type="protein sequence ID" value="KAG2612493.1"/>
    <property type="molecule type" value="Genomic_DNA"/>
</dbReference>
<sequence>MLQESAVICLSTPCTASPTRGAHLEPQECHQTSAPAGFVSSFSPSVYWHSYVESALLQLAHIRTTSVHHHAVRTQHLVISPREPGRSS</sequence>
<protein>
    <submittedName>
        <fullName evidence="1">Uncharacterized protein</fullName>
    </submittedName>
</protein>